<organism evidence="1 2">
    <name type="scientific">Hypoxylon rubiginosum</name>
    <dbReference type="NCBI Taxonomy" id="110542"/>
    <lineage>
        <taxon>Eukaryota</taxon>
        <taxon>Fungi</taxon>
        <taxon>Dikarya</taxon>
        <taxon>Ascomycota</taxon>
        <taxon>Pezizomycotina</taxon>
        <taxon>Sordariomycetes</taxon>
        <taxon>Xylariomycetidae</taxon>
        <taxon>Xylariales</taxon>
        <taxon>Hypoxylaceae</taxon>
        <taxon>Hypoxylon</taxon>
    </lineage>
</organism>
<name>A0ACB9YMA1_9PEZI</name>
<reference evidence="1 2" key="1">
    <citation type="journal article" date="2022" name="New Phytol.">
        <title>Ecological generalism drives hyperdiversity of secondary metabolite gene clusters in xylarialean endophytes.</title>
        <authorList>
            <person name="Franco M.E.E."/>
            <person name="Wisecaver J.H."/>
            <person name="Arnold A.E."/>
            <person name="Ju Y.M."/>
            <person name="Slot J.C."/>
            <person name="Ahrendt S."/>
            <person name="Moore L.P."/>
            <person name="Eastman K.E."/>
            <person name="Scott K."/>
            <person name="Konkel Z."/>
            <person name="Mondo S.J."/>
            <person name="Kuo A."/>
            <person name="Hayes R.D."/>
            <person name="Haridas S."/>
            <person name="Andreopoulos B."/>
            <person name="Riley R."/>
            <person name="LaButti K."/>
            <person name="Pangilinan J."/>
            <person name="Lipzen A."/>
            <person name="Amirebrahimi M."/>
            <person name="Yan J."/>
            <person name="Adam C."/>
            <person name="Keymanesh K."/>
            <person name="Ng V."/>
            <person name="Louie K."/>
            <person name="Northen T."/>
            <person name="Drula E."/>
            <person name="Henrissat B."/>
            <person name="Hsieh H.M."/>
            <person name="Youens-Clark K."/>
            <person name="Lutzoni F."/>
            <person name="Miadlikowska J."/>
            <person name="Eastwood D.C."/>
            <person name="Hamelin R.C."/>
            <person name="Grigoriev I.V."/>
            <person name="U'Ren J.M."/>
        </authorList>
    </citation>
    <scope>NUCLEOTIDE SEQUENCE [LARGE SCALE GENOMIC DNA]</scope>
    <source>
        <strain evidence="1 2">CBS 119005</strain>
    </source>
</reference>
<protein>
    <submittedName>
        <fullName evidence="1">Uncharacterized protein</fullName>
    </submittedName>
</protein>
<comment type="caution">
    <text evidence="1">The sequence shown here is derived from an EMBL/GenBank/DDBJ whole genome shotgun (WGS) entry which is preliminary data.</text>
</comment>
<evidence type="ECO:0000313" key="1">
    <source>
        <dbReference type="EMBL" id="KAI4860342.1"/>
    </source>
</evidence>
<gene>
    <name evidence="1" type="ORF">F4820DRAFT_116438</name>
</gene>
<proteinExistence type="predicted"/>
<dbReference type="Proteomes" id="UP001497700">
    <property type="component" value="Unassembled WGS sequence"/>
</dbReference>
<accession>A0ACB9YMA1</accession>
<evidence type="ECO:0000313" key="2">
    <source>
        <dbReference type="Proteomes" id="UP001497700"/>
    </source>
</evidence>
<keyword evidence="2" id="KW-1185">Reference proteome</keyword>
<sequence length="246" mass="28028">MSTLHSKMSFTIGISPERTKSGILSPSHLPKKERHFPSIPRKAHSLPTYLDHPQSWNLGSSPSSGQPIDTQRKIRTFSGPTLYTVIFIARYHLIPKSEKRLRSKPRLQVTALFLIIFYGLLNVHGRAFAEWAERLTAQNYPITTSSSCIGPRHDSSSLPSHSVLLVHSPYPSDAEKEVFLLLLVVTFLVFRESTLRHFGNDAVAIGHNITINQGVGPSKRRTFYIRRRSRIRKVRIQLSQRRRLQS</sequence>
<dbReference type="EMBL" id="MU393590">
    <property type="protein sequence ID" value="KAI4860342.1"/>
    <property type="molecule type" value="Genomic_DNA"/>
</dbReference>